<comment type="similarity">
    <text evidence="1">Belongs to the 3-oxoacid CoA-transferase subunit B family.</text>
</comment>
<dbReference type="PANTHER" id="PTHR13707:SF57">
    <property type="entry name" value="SUCCINYL-COA:3-KETOACID COENZYME A TRANSFERASE SUBUNIT B-RELATED"/>
    <property type="match status" value="1"/>
</dbReference>
<protein>
    <submittedName>
        <fullName evidence="3">Butyrate--acetoacetate CoA-transferase subunit B</fullName>
        <ecNumber evidence="3">2.8.3.9</ecNumber>
    </submittedName>
</protein>
<dbReference type="InterPro" id="IPR012791">
    <property type="entry name" value="3-oxoacid_CoA-transf_B"/>
</dbReference>
<dbReference type="Proteomes" id="UP000377798">
    <property type="component" value="Unassembled WGS sequence"/>
</dbReference>
<proteinExistence type="inferred from homology"/>
<dbReference type="NCBIfam" id="TIGR02428">
    <property type="entry name" value="pcaJ_scoB_fam"/>
    <property type="match status" value="1"/>
</dbReference>
<dbReference type="RefSeq" id="WP_131749589.1">
    <property type="nucleotide sequence ID" value="NZ_CAACYI010000001.1"/>
</dbReference>
<dbReference type="PANTHER" id="PTHR13707">
    <property type="entry name" value="KETOACID-COENZYME A TRANSFERASE"/>
    <property type="match status" value="1"/>
</dbReference>
<reference evidence="3 4" key="1">
    <citation type="submission" date="2019-02" db="EMBL/GenBank/DDBJ databases">
        <authorList>
            <consortium name="Pathogen Informatics"/>
        </authorList>
    </citation>
    <scope>NUCLEOTIDE SEQUENCE [LARGE SCALE GENOMIC DNA]</scope>
    <source>
        <strain evidence="3 4">3012STDY7089603</strain>
    </source>
</reference>
<evidence type="ECO:0000313" key="4">
    <source>
        <dbReference type="Proteomes" id="UP000377798"/>
    </source>
</evidence>
<dbReference type="GO" id="GO:0047371">
    <property type="term" value="F:butyrate-acetoacetate CoA-transferase activity"/>
    <property type="evidence" value="ECO:0007669"/>
    <property type="project" value="UniProtKB-EC"/>
</dbReference>
<keyword evidence="4" id="KW-1185">Reference proteome</keyword>
<dbReference type="EC" id="2.8.3.9" evidence="3"/>
<dbReference type="SUPFAM" id="SSF100950">
    <property type="entry name" value="NagB/RpiA/CoA transferase-like"/>
    <property type="match status" value="1"/>
</dbReference>
<dbReference type="Gene3D" id="3.40.1080.10">
    <property type="entry name" value="Glutaconate Coenzyme A-transferase"/>
    <property type="match status" value="1"/>
</dbReference>
<dbReference type="SMART" id="SM00882">
    <property type="entry name" value="CoA_trans"/>
    <property type="match status" value="1"/>
</dbReference>
<gene>
    <name evidence="3" type="primary">ctfB</name>
    <name evidence="3" type="ORF">NCTC13150_01477</name>
</gene>
<dbReference type="Pfam" id="PF01144">
    <property type="entry name" value="CoA_trans"/>
    <property type="match status" value="1"/>
</dbReference>
<comment type="caution">
    <text evidence="3">The sequence shown here is derived from an EMBL/GenBank/DDBJ whole genome shotgun (WGS) entry which is preliminary data.</text>
</comment>
<sequence length="219" mass="23495">MKDKQQIKEFIAERVAKEFGDGDVVNLGIGLPTLVSHYIPKNVHVVFDSENGYTGAGQKPQEGEENPYLIDAGGGAATIRPFGCFFGSDVSFGLIRGGHVDYTVLGALQVDEKGNLANYMIPGKMVPGMGGAMDLVSGAKHVIIAMEHTQKGNHKILKECTLPMTGRNCVSLIITEMGVMKPTEHGLELLELAEDVTLDEIKAATGCELIVPDDLPVMK</sequence>
<keyword evidence="2 3" id="KW-0808">Transferase</keyword>
<dbReference type="EMBL" id="CAACYI010000001">
    <property type="protein sequence ID" value="VFB16904.1"/>
    <property type="molecule type" value="Genomic_DNA"/>
</dbReference>
<name>A0A8H2QYL5_9FIRM</name>
<accession>A0A8H2QYL5</accession>
<evidence type="ECO:0000313" key="3">
    <source>
        <dbReference type="EMBL" id="VFB16904.1"/>
    </source>
</evidence>
<evidence type="ECO:0000256" key="1">
    <source>
        <dbReference type="ARBA" id="ARBA00007047"/>
    </source>
</evidence>
<dbReference type="InterPro" id="IPR037171">
    <property type="entry name" value="NagB/RpiA_transferase-like"/>
</dbReference>
<organism evidence="3 4">
    <name type="scientific">Urinicoccus massiliensis</name>
    <dbReference type="NCBI Taxonomy" id="1723382"/>
    <lineage>
        <taxon>Bacteria</taxon>
        <taxon>Bacillati</taxon>
        <taxon>Bacillota</taxon>
        <taxon>Tissierellia</taxon>
        <taxon>Tissierellales</taxon>
        <taxon>Peptoniphilaceae</taxon>
        <taxon>Urinicoccus</taxon>
    </lineage>
</organism>
<dbReference type="AlphaFoldDB" id="A0A8H2QYL5"/>
<dbReference type="InterPro" id="IPR004165">
    <property type="entry name" value="CoA_trans_fam_I"/>
</dbReference>
<evidence type="ECO:0000256" key="2">
    <source>
        <dbReference type="ARBA" id="ARBA00022679"/>
    </source>
</evidence>